<dbReference type="AlphaFoldDB" id="A0A392QZ43"/>
<name>A0A392QZ43_9FABA</name>
<evidence type="ECO:0000313" key="1">
    <source>
        <dbReference type="EMBL" id="MCI29297.1"/>
    </source>
</evidence>
<dbReference type="Proteomes" id="UP000265520">
    <property type="component" value="Unassembled WGS sequence"/>
</dbReference>
<dbReference type="EMBL" id="LXQA010171532">
    <property type="protein sequence ID" value="MCI29297.1"/>
    <property type="molecule type" value="Genomic_DNA"/>
</dbReference>
<keyword evidence="2" id="KW-1185">Reference proteome</keyword>
<reference evidence="1 2" key="1">
    <citation type="journal article" date="2018" name="Front. Plant Sci.">
        <title>Red Clover (Trifolium pratense) and Zigzag Clover (T. medium) - A Picture of Genomic Similarities and Differences.</title>
        <authorList>
            <person name="Dluhosova J."/>
            <person name="Istvanek J."/>
            <person name="Nedelnik J."/>
            <person name="Repkova J."/>
        </authorList>
    </citation>
    <scope>NUCLEOTIDE SEQUENCE [LARGE SCALE GENOMIC DNA]</scope>
    <source>
        <strain evidence="2">cv. 10/8</strain>
        <tissue evidence="1">Leaf</tissue>
    </source>
</reference>
<sequence length="89" mass="10122">MDEEQPEPSSLVPQLDYSWVADEPLYTVSAFVDCEGAPEDLFTEIQTPPTEDCTAWGWRTIPMYQIASSSWAIECPLLTSRRRYFGISV</sequence>
<accession>A0A392QZ43</accession>
<proteinExistence type="predicted"/>
<evidence type="ECO:0000313" key="2">
    <source>
        <dbReference type="Proteomes" id="UP000265520"/>
    </source>
</evidence>
<organism evidence="1 2">
    <name type="scientific">Trifolium medium</name>
    <dbReference type="NCBI Taxonomy" id="97028"/>
    <lineage>
        <taxon>Eukaryota</taxon>
        <taxon>Viridiplantae</taxon>
        <taxon>Streptophyta</taxon>
        <taxon>Embryophyta</taxon>
        <taxon>Tracheophyta</taxon>
        <taxon>Spermatophyta</taxon>
        <taxon>Magnoliopsida</taxon>
        <taxon>eudicotyledons</taxon>
        <taxon>Gunneridae</taxon>
        <taxon>Pentapetalae</taxon>
        <taxon>rosids</taxon>
        <taxon>fabids</taxon>
        <taxon>Fabales</taxon>
        <taxon>Fabaceae</taxon>
        <taxon>Papilionoideae</taxon>
        <taxon>50 kb inversion clade</taxon>
        <taxon>NPAAA clade</taxon>
        <taxon>Hologalegina</taxon>
        <taxon>IRL clade</taxon>
        <taxon>Trifolieae</taxon>
        <taxon>Trifolium</taxon>
    </lineage>
</organism>
<protein>
    <submittedName>
        <fullName evidence="1">Uncharacterized protein</fullName>
    </submittedName>
</protein>
<comment type="caution">
    <text evidence="1">The sequence shown here is derived from an EMBL/GenBank/DDBJ whole genome shotgun (WGS) entry which is preliminary data.</text>
</comment>